<comment type="caution">
    <text evidence="2">The sequence shown here is derived from an EMBL/GenBank/DDBJ whole genome shotgun (WGS) entry which is preliminary data.</text>
</comment>
<evidence type="ECO:0000259" key="1">
    <source>
        <dbReference type="Pfam" id="PF01593"/>
    </source>
</evidence>
<dbReference type="GO" id="GO:0005829">
    <property type="term" value="C:cytosol"/>
    <property type="evidence" value="ECO:0007669"/>
    <property type="project" value="TreeGrafter"/>
</dbReference>
<accession>A0A9D5JXA9</accession>
<dbReference type="EMBL" id="WJJP01000414">
    <property type="protein sequence ID" value="MBD3325436.1"/>
    <property type="molecule type" value="Genomic_DNA"/>
</dbReference>
<dbReference type="Gene3D" id="3.50.50.60">
    <property type="entry name" value="FAD/NAD(P)-binding domain"/>
    <property type="match status" value="1"/>
</dbReference>
<dbReference type="Pfam" id="PF01593">
    <property type="entry name" value="Amino_oxidase"/>
    <property type="match status" value="1"/>
</dbReference>
<evidence type="ECO:0000313" key="2">
    <source>
        <dbReference type="EMBL" id="MBD3325436.1"/>
    </source>
</evidence>
<dbReference type="PANTHER" id="PTHR21197">
    <property type="entry name" value="UDP-GALACTOPYRANOSE MUTASE"/>
    <property type="match status" value="1"/>
</dbReference>
<dbReference type="AlphaFoldDB" id="A0A9D5JXA9"/>
<sequence>MKRIAIVGAGLTGLSAAYHLQTGYELFEKEREPGGLCRTMTRNGFAFDYTGHLLHLRQDDTKALIHRLLPDAYTLHTRKAAIYCQQRYLNYPFQANIHGLPPEIVKECIIGFVETLHHDAPNQDEPPLSFKTWMLQTFGKGIAKYFMAPYNQKLWKTPLDQLSADWVSWSIPKPTLDEFLNGALGIKNREFGYNPTFLYPKTGGVSCLPNAFIPHLNPDSLHYGTHVVEIDPHQQILRFNDDSTYHYDTLISTMPLKQLVAMLRQAPEAVSHAGNDLRYISVYDVNLGINRPNISDHHWIYFPEPAYRFYRVGFPMNFSPDVAPPGCSSMYVEVSAHPDESIPEEMLIREIMTGLQRCGLLTAHDEILIRDIVRIDCAYVLYDLKRTQALQTIFPYLHRHNIFSIGRYGAWEYNSMEGAILAGKQIAEKLSTDSRKTRYVG</sequence>
<reference evidence="2" key="1">
    <citation type="submission" date="2019-11" db="EMBL/GenBank/DDBJ databases">
        <title>Microbial mats filling the niche in hypersaline microbial mats.</title>
        <authorList>
            <person name="Wong H.L."/>
            <person name="Macleod F.I."/>
            <person name="White R.A. III"/>
            <person name="Burns B.P."/>
        </authorList>
    </citation>
    <scope>NUCLEOTIDE SEQUENCE</scope>
    <source>
        <strain evidence="2">Rbin_158</strain>
    </source>
</reference>
<dbReference type="InterPro" id="IPR036188">
    <property type="entry name" value="FAD/NAD-bd_sf"/>
</dbReference>
<organism evidence="2 3">
    <name type="scientific">candidate division KSB3 bacterium</name>
    <dbReference type="NCBI Taxonomy" id="2044937"/>
    <lineage>
        <taxon>Bacteria</taxon>
        <taxon>candidate division KSB3</taxon>
    </lineage>
</organism>
<dbReference type="GO" id="GO:0008767">
    <property type="term" value="F:UDP-galactopyranose mutase activity"/>
    <property type="evidence" value="ECO:0007669"/>
    <property type="project" value="TreeGrafter"/>
</dbReference>
<proteinExistence type="predicted"/>
<dbReference type="InterPro" id="IPR002937">
    <property type="entry name" value="Amino_oxidase"/>
</dbReference>
<dbReference type="PANTHER" id="PTHR21197:SF0">
    <property type="entry name" value="UDP-GALACTOPYRANOSE MUTASE"/>
    <property type="match status" value="1"/>
</dbReference>
<feature type="domain" description="Amine oxidase" evidence="1">
    <location>
        <begin position="11"/>
        <end position="429"/>
    </location>
</feature>
<dbReference type="SUPFAM" id="SSF51905">
    <property type="entry name" value="FAD/NAD(P)-binding domain"/>
    <property type="match status" value="1"/>
</dbReference>
<gene>
    <name evidence="2" type="ORF">GF339_12670</name>
</gene>
<dbReference type="GO" id="GO:0016491">
    <property type="term" value="F:oxidoreductase activity"/>
    <property type="evidence" value="ECO:0007669"/>
    <property type="project" value="InterPro"/>
</dbReference>
<dbReference type="GO" id="GO:0050660">
    <property type="term" value="F:flavin adenine dinucleotide binding"/>
    <property type="evidence" value="ECO:0007669"/>
    <property type="project" value="TreeGrafter"/>
</dbReference>
<evidence type="ECO:0000313" key="3">
    <source>
        <dbReference type="Proteomes" id="UP000649604"/>
    </source>
</evidence>
<name>A0A9D5JXA9_9BACT</name>
<dbReference type="Proteomes" id="UP000649604">
    <property type="component" value="Unassembled WGS sequence"/>
</dbReference>
<protein>
    <submittedName>
        <fullName evidence="2">NAD(P)-binding protein</fullName>
    </submittedName>
</protein>